<evidence type="ECO:0000313" key="5">
    <source>
        <dbReference type="Proteomes" id="UP000018922"/>
    </source>
</evidence>
<evidence type="ECO:0000256" key="2">
    <source>
        <dbReference type="SAM" id="SignalP"/>
    </source>
</evidence>
<sequence length="121" mass="13094">MNKILIAAATCAGLVFSLPALAAEAFTKAAFMQAQEAGSKILLHVHAPWCPTCKAQEPGVAMLERDDPMLKVFRVDFDSQKDVLRELKVSAQSTLIVFKGKMETSRMTGVTEPMALAALVK</sequence>
<name>V6EXX7_MAGGM</name>
<dbReference type="SUPFAM" id="SSF52833">
    <property type="entry name" value="Thioredoxin-like"/>
    <property type="match status" value="1"/>
</dbReference>
<evidence type="ECO:0000259" key="3">
    <source>
        <dbReference type="PROSITE" id="PS51352"/>
    </source>
</evidence>
<gene>
    <name evidence="4" type="ordered locus">MGMSRv2__0772</name>
</gene>
<dbReference type="EMBL" id="HG794546">
    <property type="protein sequence ID" value="CDK97987.1"/>
    <property type="molecule type" value="Genomic_DNA"/>
</dbReference>
<dbReference type="Proteomes" id="UP000018922">
    <property type="component" value="Chromosome I"/>
</dbReference>
<dbReference type="Gene3D" id="3.40.30.10">
    <property type="entry name" value="Glutaredoxin"/>
    <property type="match status" value="1"/>
</dbReference>
<dbReference type="Pfam" id="PF00085">
    <property type="entry name" value="Thioredoxin"/>
    <property type="match status" value="1"/>
</dbReference>
<dbReference type="InterPro" id="IPR013766">
    <property type="entry name" value="Thioredoxin_domain"/>
</dbReference>
<dbReference type="KEGG" id="mgy:MGMSRv2__0772"/>
<dbReference type="PROSITE" id="PS00194">
    <property type="entry name" value="THIOREDOXIN_1"/>
    <property type="match status" value="1"/>
</dbReference>
<dbReference type="STRING" id="1430440.MGMSRv2__0772"/>
<organism evidence="4 5">
    <name type="scientific">Magnetospirillum gryphiswaldense (strain DSM 6361 / JCM 21280 / NBRC 15271 / MSR-1)</name>
    <dbReference type="NCBI Taxonomy" id="431944"/>
    <lineage>
        <taxon>Bacteria</taxon>
        <taxon>Pseudomonadati</taxon>
        <taxon>Pseudomonadota</taxon>
        <taxon>Alphaproteobacteria</taxon>
        <taxon>Rhodospirillales</taxon>
        <taxon>Rhodospirillaceae</taxon>
        <taxon>Magnetospirillum</taxon>
    </lineage>
</organism>
<reference evidence="4 5" key="1">
    <citation type="journal article" date="2014" name="Genome Announc.">
        <title>Complete genome sequence of Magnetospirillum gryphiswaldense MSR-1.</title>
        <authorList>
            <person name="Wang X."/>
            <person name="Wang Q."/>
            <person name="Zhang W."/>
            <person name="Wang Y."/>
            <person name="Li L."/>
            <person name="Wen T."/>
            <person name="Zhang T."/>
            <person name="Zhang Y."/>
            <person name="Xu J."/>
            <person name="Hu J."/>
            <person name="Li S."/>
            <person name="Liu L."/>
            <person name="Liu J."/>
            <person name="Jiang W."/>
            <person name="Tian J."/>
            <person name="Li Y."/>
            <person name="Schuler D."/>
            <person name="Wang L."/>
            <person name="Li J."/>
        </authorList>
    </citation>
    <scope>NUCLEOTIDE SEQUENCE [LARGE SCALE GENOMIC DNA]</scope>
    <source>
        <strain evidence="5">DSM 6361 / JCM 21280 / NBRC 15271 / MSR-1</strain>
    </source>
</reference>
<feature type="signal peptide" evidence="2">
    <location>
        <begin position="1"/>
        <end position="22"/>
    </location>
</feature>
<protein>
    <submittedName>
        <fullName evidence="4">Thioredoxin (H-type,TRX-H)</fullName>
    </submittedName>
</protein>
<dbReference type="InterPro" id="IPR036249">
    <property type="entry name" value="Thioredoxin-like_sf"/>
</dbReference>
<dbReference type="eggNOG" id="COG0526">
    <property type="taxonomic scope" value="Bacteria"/>
</dbReference>
<keyword evidence="1" id="KW-0676">Redox-active center</keyword>
<accession>V6EXX7</accession>
<keyword evidence="5" id="KW-1185">Reference proteome</keyword>
<dbReference type="InterPro" id="IPR017937">
    <property type="entry name" value="Thioredoxin_CS"/>
</dbReference>
<feature type="domain" description="Thioredoxin" evidence="3">
    <location>
        <begin position="17"/>
        <end position="121"/>
    </location>
</feature>
<dbReference type="AlphaFoldDB" id="V6EXX7"/>
<dbReference type="PROSITE" id="PS51352">
    <property type="entry name" value="THIOREDOXIN_2"/>
    <property type="match status" value="1"/>
</dbReference>
<dbReference type="GO" id="GO:0015036">
    <property type="term" value="F:disulfide oxidoreductase activity"/>
    <property type="evidence" value="ECO:0007669"/>
    <property type="project" value="UniProtKB-ARBA"/>
</dbReference>
<dbReference type="CDD" id="cd02947">
    <property type="entry name" value="TRX_family"/>
    <property type="match status" value="1"/>
</dbReference>
<dbReference type="HOGENOM" id="CLU_090389_13_1_5"/>
<feature type="chain" id="PRO_5004745211" evidence="2">
    <location>
        <begin position="23"/>
        <end position="121"/>
    </location>
</feature>
<keyword evidence="2" id="KW-0732">Signal</keyword>
<evidence type="ECO:0000313" key="4">
    <source>
        <dbReference type="EMBL" id="CDK97987.1"/>
    </source>
</evidence>
<evidence type="ECO:0000256" key="1">
    <source>
        <dbReference type="ARBA" id="ARBA00023284"/>
    </source>
</evidence>
<proteinExistence type="predicted"/>